<dbReference type="InterPro" id="IPR011676">
    <property type="entry name" value="DUF1618"/>
</dbReference>
<proteinExistence type="predicted"/>
<evidence type="ECO:0000259" key="1">
    <source>
        <dbReference type="Pfam" id="PF07762"/>
    </source>
</evidence>
<dbReference type="Pfam" id="PF07762">
    <property type="entry name" value="DUF1618"/>
    <property type="match status" value="1"/>
</dbReference>
<feature type="domain" description="DUF1618" evidence="1">
    <location>
        <begin position="102"/>
        <end position="244"/>
    </location>
</feature>
<accession>A0A5J9W7A6</accession>
<dbReference type="PANTHER" id="PTHR33074:SF109">
    <property type="entry name" value="OS01G0601950 PROTEIN"/>
    <property type="match status" value="1"/>
</dbReference>
<dbReference type="AlphaFoldDB" id="A0A5J9W7A6"/>
<name>A0A5J9W7A6_9POAL</name>
<dbReference type="EMBL" id="RWGY01000004">
    <property type="protein sequence ID" value="TVU44582.1"/>
    <property type="molecule type" value="Genomic_DNA"/>
</dbReference>
<dbReference type="Proteomes" id="UP000324897">
    <property type="component" value="Chromosome 5"/>
</dbReference>
<dbReference type="OrthoDB" id="685663at2759"/>
<evidence type="ECO:0000313" key="3">
    <source>
        <dbReference type="Proteomes" id="UP000324897"/>
    </source>
</evidence>
<keyword evidence="3" id="KW-1185">Reference proteome</keyword>
<comment type="caution">
    <text evidence="2">The sequence shown here is derived from an EMBL/GenBank/DDBJ whole genome shotgun (WGS) entry which is preliminary data.</text>
</comment>
<organism evidence="2 3">
    <name type="scientific">Eragrostis curvula</name>
    <name type="common">weeping love grass</name>
    <dbReference type="NCBI Taxonomy" id="38414"/>
    <lineage>
        <taxon>Eukaryota</taxon>
        <taxon>Viridiplantae</taxon>
        <taxon>Streptophyta</taxon>
        <taxon>Embryophyta</taxon>
        <taxon>Tracheophyta</taxon>
        <taxon>Spermatophyta</taxon>
        <taxon>Magnoliopsida</taxon>
        <taxon>Liliopsida</taxon>
        <taxon>Poales</taxon>
        <taxon>Poaceae</taxon>
        <taxon>PACMAD clade</taxon>
        <taxon>Chloridoideae</taxon>
        <taxon>Eragrostideae</taxon>
        <taxon>Eragrostidinae</taxon>
        <taxon>Eragrostis</taxon>
    </lineage>
</organism>
<reference evidence="2 3" key="1">
    <citation type="journal article" date="2019" name="Sci. Rep.">
        <title>A high-quality genome of Eragrostis curvula grass provides insights into Poaceae evolution and supports new strategies to enhance forage quality.</title>
        <authorList>
            <person name="Carballo J."/>
            <person name="Santos B.A.C.M."/>
            <person name="Zappacosta D."/>
            <person name="Garbus I."/>
            <person name="Selva J.P."/>
            <person name="Gallo C.A."/>
            <person name="Diaz A."/>
            <person name="Albertini E."/>
            <person name="Caccamo M."/>
            <person name="Echenique V."/>
        </authorList>
    </citation>
    <scope>NUCLEOTIDE SEQUENCE [LARGE SCALE GENOMIC DNA]</scope>
    <source>
        <strain evidence="3">cv. Victoria</strain>
        <tissue evidence="2">Leaf</tissue>
    </source>
</reference>
<gene>
    <name evidence="2" type="ORF">EJB05_04027</name>
</gene>
<dbReference type="PANTHER" id="PTHR33074">
    <property type="entry name" value="EXPRESSED PROTEIN-RELATED"/>
    <property type="match status" value="1"/>
</dbReference>
<dbReference type="Gramene" id="TVU44582">
    <property type="protein sequence ID" value="TVU44582"/>
    <property type="gene ID" value="EJB05_04027"/>
</dbReference>
<protein>
    <recommendedName>
        <fullName evidence="1">DUF1618 domain-containing protein</fullName>
    </recommendedName>
</protein>
<evidence type="ECO:0000313" key="2">
    <source>
        <dbReference type="EMBL" id="TVU44582.1"/>
    </source>
</evidence>
<feature type="non-terminal residue" evidence="2">
    <location>
        <position position="1"/>
    </location>
</feature>
<sequence>EKGHSVVNCGKENSFGILCRDDGEFAVAHLSVAPAPPTEAEADAVLFPRGDCPAVMAELCCMRSSHEAGAWRTTRLPVRHGGDHLLWWETDAVVPFGGRICWVDYLRGILICDLFSQSPELHYGPLPVNPYDGRWHPDYDFGRTRGNLSLYRTVCVAGHGDGAIKFVDAAHRDLWFYGDDAHHHSASTPPNFITSWTLSSDWRTWTVDGAIEVEKFFDLTTRLSLGCIRPEPPVVDVNDPKTIYLVVKERVCVGAATFVVAADMLSRTLHTPVAYLLRSTMLSCGGGDSYTSSCDLEYNEPFLPCQFSKYLGQDVPDPDTRWDKKSKE</sequence>